<dbReference type="Gene3D" id="3.40.1030.10">
    <property type="entry name" value="Nucleoside phosphorylase/phosphoribosyltransferase catalytic domain"/>
    <property type="match status" value="1"/>
</dbReference>
<organism evidence="7 8">
    <name type="scientific">Schaalia georgiae</name>
    <dbReference type="NCBI Taxonomy" id="52768"/>
    <lineage>
        <taxon>Bacteria</taxon>
        <taxon>Bacillati</taxon>
        <taxon>Actinomycetota</taxon>
        <taxon>Actinomycetes</taxon>
        <taxon>Actinomycetales</taxon>
        <taxon>Actinomycetaceae</taxon>
        <taxon>Schaalia</taxon>
    </lineage>
</organism>
<evidence type="ECO:0000313" key="7">
    <source>
        <dbReference type="EMBL" id="MBF0940223.1"/>
    </source>
</evidence>
<evidence type="ECO:0000259" key="6">
    <source>
        <dbReference type="Pfam" id="PF00591"/>
    </source>
</evidence>
<keyword evidence="2" id="KW-0808">Transferase</keyword>
<keyword evidence="3" id="KW-0028">Amino-acid biosynthesis</keyword>
<dbReference type="InterPro" id="IPR000312">
    <property type="entry name" value="Glycosyl_Trfase_fam3"/>
</dbReference>
<keyword evidence="4" id="KW-0057">Aromatic amino acid biosynthesis</keyword>
<evidence type="ECO:0000256" key="2">
    <source>
        <dbReference type="ARBA" id="ARBA00022679"/>
    </source>
</evidence>
<dbReference type="AlphaFoldDB" id="A0A929N114"/>
<dbReference type="PANTHER" id="PTHR43285">
    <property type="entry name" value="ANTHRANILATE PHOSPHORIBOSYLTRANSFERASE"/>
    <property type="match status" value="1"/>
</dbReference>
<keyword evidence="3" id="KW-0822">Tryptophan biosynthesis</keyword>
<dbReference type="GO" id="GO:0000162">
    <property type="term" value="P:L-tryptophan biosynthetic process"/>
    <property type="evidence" value="ECO:0007669"/>
    <property type="project" value="UniProtKB-KW"/>
</dbReference>
<evidence type="ECO:0000256" key="3">
    <source>
        <dbReference type="ARBA" id="ARBA00022822"/>
    </source>
</evidence>
<dbReference type="InterPro" id="IPR035902">
    <property type="entry name" value="Nuc_phospho_transferase"/>
</dbReference>
<dbReference type="PANTHER" id="PTHR43285:SF2">
    <property type="entry name" value="ANTHRANILATE PHOSPHORIBOSYLTRANSFERASE"/>
    <property type="match status" value="1"/>
</dbReference>
<comment type="caution">
    <text evidence="7">The sequence shown here is derived from an EMBL/GenBank/DDBJ whole genome shotgun (WGS) entry which is preliminary data.</text>
</comment>
<evidence type="ECO:0000256" key="4">
    <source>
        <dbReference type="ARBA" id="ARBA00023141"/>
    </source>
</evidence>
<accession>A0A929N114</accession>
<dbReference type="GO" id="GO:0004048">
    <property type="term" value="F:anthranilate phosphoribosyltransferase activity"/>
    <property type="evidence" value="ECO:0007669"/>
    <property type="project" value="InterPro"/>
</dbReference>
<sequence>EPARIEDLRGGDAHQNAEAAREVLSGGGERAVRDAVCLNAAAGVLAWEGLDEAVDADSYAPRLGEAVERARRVLDSGDGAALVEDWAALSA</sequence>
<proteinExistence type="predicted"/>
<feature type="region of interest" description="Disordered" evidence="5">
    <location>
        <begin position="1"/>
        <end position="22"/>
    </location>
</feature>
<evidence type="ECO:0000256" key="5">
    <source>
        <dbReference type="SAM" id="MobiDB-lite"/>
    </source>
</evidence>
<dbReference type="EMBL" id="JABZFZ010000237">
    <property type="protein sequence ID" value="MBF0940223.1"/>
    <property type="molecule type" value="Genomic_DNA"/>
</dbReference>
<protein>
    <submittedName>
        <fullName evidence="7">Anthranilate phosphoribosyltransferase</fullName>
    </submittedName>
</protein>
<dbReference type="Proteomes" id="UP000718630">
    <property type="component" value="Unassembled WGS sequence"/>
</dbReference>
<dbReference type="GO" id="GO:0005829">
    <property type="term" value="C:cytosol"/>
    <property type="evidence" value="ECO:0007669"/>
    <property type="project" value="TreeGrafter"/>
</dbReference>
<dbReference type="Pfam" id="PF00591">
    <property type="entry name" value="Glycos_transf_3"/>
    <property type="match status" value="1"/>
</dbReference>
<reference evidence="7" key="1">
    <citation type="submission" date="2020-04" db="EMBL/GenBank/DDBJ databases">
        <title>Deep metagenomics examines the oral microbiome during advanced dental caries in children, revealing novel taxa and co-occurrences with host molecules.</title>
        <authorList>
            <person name="Baker J.L."/>
            <person name="Morton J.T."/>
            <person name="Dinis M."/>
            <person name="Alvarez R."/>
            <person name="Tran N.C."/>
            <person name="Knight R."/>
            <person name="Edlund A."/>
        </authorList>
    </citation>
    <scope>NUCLEOTIDE SEQUENCE</scope>
    <source>
        <strain evidence="7">JCVI_32_bin.64</strain>
    </source>
</reference>
<evidence type="ECO:0000256" key="1">
    <source>
        <dbReference type="ARBA" id="ARBA00022676"/>
    </source>
</evidence>
<evidence type="ECO:0000313" key="8">
    <source>
        <dbReference type="Proteomes" id="UP000718630"/>
    </source>
</evidence>
<name>A0A929N114_9ACTO</name>
<feature type="non-terminal residue" evidence="7">
    <location>
        <position position="1"/>
    </location>
</feature>
<dbReference type="SUPFAM" id="SSF52418">
    <property type="entry name" value="Nucleoside phosphorylase/phosphoribosyltransferase catalytic domain"/>
    <property type="match status" value="1"/>
</dbReference>
<gene>
    <name evidence="7" type="ORF">HXK03_05045</name>
</gene>
<dbReference type="InterPro" id="IPR005940">
    <property type="entry name" value="Anthranilate_Pribosyl_Tfrase"/>
</dbReference>
<keyword evidence="1 7" id="KW-0328">Glycosyltransferase</keyword>
<feature type="compositionally biased region" description="Basic and acidic residues" evidence="5">
    <location>
        <begin position="1"/>
        <end position="12"/>
    </location>
</feature>
<feature type="domain" description="Glycosyl transferase family 3" evidence="6">
    <location>
        <begin position="3"/>
        <end position="78"/>
    </location>
</feature>